<evidence type="ECO:0000313" key="11">
    <source>
        <dbReference type="Proteomes" id="UP000239757"/>
    </source>
</evidence>
<accession>A0A2P5XGJ5</accession>
<dbReference type="OrthoDB" id="992570at2759"/>
<evidence type="ECO:0000256" key="2">
    <source>
        <dbReference type="ARBA" id="ARBA00009592"/>
    </source>
</evidence>
<evidence type="ECO:0008006" key="12">
    <source>
        <dbReference type="Google" id="ProtNLM"/>
    </source>
</evidence>
<evidence type="ECO:0000256" key="4">
    <source>
        <dbReference type="ARBA" id="ARBA00022692"/>
    </source>
</evidence>
<dbReference type="InterPro" id="IPR051824">
    <property type="entry name" value="LRR_Rcpt-Like_S/T_Kinase"/>
</dbReference>
<keyword evidence="8" id="KW-0472">Membrane</keyword>
<sequence>MELHLPKMKFFVTVEALKRIGKTLGKNGWNFGSDPCSQHDSWVDQSTRYYANNVTCDCSFNSSTICHVVRILAMGAVVFVSDFNFITARSVYYAEGLVRCCLSRVLKAQNLSAISHSDLTRNYLSGTIPPDWGSSTRLVSIVLENNGFSGILPAELGNLSKIEQLYMEASGLIGPIPSVNVTLLNLTYIIISDLNGDETNFTQPLIDASLPNLERLMSRSCNLIGEIPASFGTFTSIKILDLSFNRLGGEISENLSTLDNLTYLFLNGNNFTGKVPSWILNTKENNDLSYNNFTDTGVTGCQQSNIIGIVPCLRSQTTCAAGRVVSDYSSISLYARSCDYSCTHSVHINCGGEITKFNGTDYDADNNQAGPVVE</sequence>
<dbReference type="EMBL" id="KZ664922">
    <property type="protein sequence ID" value="PPS02463.1"/>
    <property type="molecule type" value="Genomic_DNA"/>
</dbReference>
<dbReference type="FunFam" id="3.80.10.10:FF:000041">
    <property type="entry name" value="LRR receptor-like serine/threonine-protein kinase ERECTA"/>
    <property type="match status" value="1"/>
</dbReference>
<reference evidence="10 11" key="1">
    <citation type="submission" date="2015-01" db="EMBL/GenBank/DDBJ databases">
        <title>Genome of allotetraploid Gossypium barbadense reveals genomic plasticity and fiber elongation in cotton evolution.</title>
        <authorList>
            <person name="Chen X."/>
            <person name="Liu X."/>
            <person name="Zhao B."/>
            <person name="Zheng H."/>
            <person name="Hu Y."/>
            <person name="Lu G."/>
            <person name="Yang C."/>
            <person name="Chen J."/>
            <person name="Shan C."/>
            <person name="Zhang L."/>
            <person name="Zhou Y."/>
            <person name="Wang L."/>
            <person name="Guo W."/>
            <person name="Bai Y."/>
            <person name="Ruan J."/>
            <person name="Shangguan X."/>
            <person name="Mao Y."/>
            <person name="Jiang J."/>
            <person name="Zhu Y."/>
            <person name="Lei J."/>
            <person name="Kang H."/>
            <person name="Chen S."/>
            <person name="He X."/>
            <person name="Wang R."/>
            <person name="Wang Y."/>
            <person name="Chen J."/>
            <person name="Wang L."/>
            <person name="Yu S."/>
            <person name="Wang B."/>
            <person name="Wei J."/>
            <person name="Song S."/>
            <person name="Lu X."/>
            <person name="Gao Z."/>
            <person name="Gu W."/>
            <person name="Deng X."/>
            <person name="Ma D."/>
            <person name="Wang S."/>
            <person name="Liang W."/>
            <person name="Fang L."/>
            <person name="Cai C."/>
            <person name="Zhu X."/>
            <person name="Zhou B."/>
            <person name="Zhang Y."/>
            <person name="Chen Z."/>
            <person name="Xu S."/>
            <person name="Zhu R."/>
            <person name="Wang S."/>
            <person name="Zhang T."/>
            <person name="Zhao G."/>
        </authorList>
    </citation>
    <scope>NUCLEOTIDE SEQUENCE [LARGE SCALE GENOMIC DNA]</scope>
    <source>
        <strain evidence="11">cv. Xinhai21</strain>
        <tissue evidence="10">Leaf</tissue>
    </source>
</reference>
<keyword evidence="7" id="KW-1133">Transmembrane helix</keyword>
<protein>
    <recommendedName>
        <fullName evidence="12">Leucine-rich repeat-containing N-terminal plant-type domain-containing protein</fullName>
    </recommendedName>
</protein>
<dbReference type="Proteomes" id="UP000239757">
    <property type="component" value="Unassembled WGS sequence"/>
</dbReference>
<proteinExistence type="inferred from homology"/>
<evidence type="ECO:0000256" key="9">
    <source>
        <dbReference type="ARBA" id="ARBA00023180"/>
    </source>
</evidence>
<dbReference type="InterPro" id="IPR032675">
    <property type="entry name" value="LRR_dom_sf"/>
</dbReference>
<dbReference type="PANTHER" id="PTHR48006">
    <property type="entry name" value="LEUCINE-RICH REPEAT-CONTAINING PROTEIN DDB_G0281931-RELATED"/>
    <property type="match status" value="1"/>
</dbReference>
<evidence type="ECO:0000256" key="8">
    <source>
        <dbReference type="ARBA" id="ARBA00023136"/>
    </source>
</evidence>
<comment type="subcellular location">
    <subcellularLocation>
        <location evidence="1">Membrane</location>
        <topology evidence="1">Single-pass type I membrane protein</topology>
    </subcellularLocation>
</comment>
<dbReference type="Gene3D" id="3.80.10.10">
    <property type="entry name" value="Ribonuclease Inhibitor"/>
    <property type="match status" value="2"/>
</dbReference>
<evidence type="ECO:0000256" key="7">
    <source>
        <dbReference type="ARBA" id="ARBA00022989"/>
    </source>
</evidence>
<name>A0A2P5XGJ5_GOSBA</name>
<dbReference type="GO" id="GO:0016020">
    <property type="term" value="C:membrane"/>
    <property type="evidence" value="ECO:0007669"/>
    <property type="project" value="UniProtKB-SubCell"/>
</dbReference>
<dbReference type="SUPFAM" id="SSF52058">
    <property type="entry name" value="L domain-like"/>
    <property type="match status" value="1"/>
</dbReference>
<comment type="similarity">
    <text evidence="2">Belongs to the RLP family.</text>
</comment>
<evidence type="ECO:0000256" key="6">
    <source>
        <dbReference type="ARBA" id="ARBA00022737"/>
    </source>
</evidence>
<evidence type="ECO:0000256" key="5">
    <source>
        <dbReference type="ARBA" id="ARBA00022729"/>
    </source>
</evidence>
<keyword evidence="6" id="KW-0677">Repeat</keyword>
<gene>
    <name evidence="10" type="ORF">GOBAR_AA18204</name>
</gene>
<dbReference type="InterPro" id="IPR001611">
    <property type="entry name" value="Leu-rich_rpt"/>
</dbReference>
<keyword evidence="5" id="KW-0732">Signal</keyword>
<evidence type="ECO:0000256" key="3">
    <source>
        <dbReference type="ARBA" id="ARBA00022614"/>
    </source>
</evidence>
<keyword evidence="3" id="KW-0433">Leucine-rich repeat</keyword>
<dbReference type="Pfam" id="PF00560">
    <property type="entry name" value="LRR_1"/>
    <property type="match status" value="3"/>
</dbReference>
<evidence type="ECO:0000313" key="10">
    <source>
        <dbReference type="EMBL" id="PPS02463.1"/>
    </source>
</evidence>
<evidence type="ECO:0000256" key="1">
    <source>
        <dbReference type="ARBA" id="ARBA00004479"/>
    </source>
</evidence>
<dbReference type="AlphaFoldDB" id="A0A2P5XGJ5"/>
<dbReference type="PANTHER" id="PTHR48006:SF81">
    <property type="entry name" value="PROTEIN KINASE DOMAIN-CONTAINING PROTEIN"/>
    <property type="match status" value="1"/>
</dbReference>
<organism evidence="10 11">
    <name type="scientific">Gossypium barbadense</name>
    <name type="common">Sea Island cotton</name>
    <name type="synonym">Hibiscus barbadensis</name>
    <dbReference type="NCBI Taxonomy" id="3634"/>
    <lineage>
        <taxon>Eukaryota</taxon>
        <taxon>Viridiplantae</taxon>
        <taxon>Streptophyta</taxon>
        <taxon>Embryophyta</taxon>
        <taxon>Tracheophyta</taxon>
        <taxon>Spermatophyta</taxon>
        <taxon>Magnoliopsida</taxon>
        <taxon>eudicotyledons</taxon>
        <taxon>Gunneridae</taxon>
        <taxon>Pentapetalae</taxon>
        <taxon>rosids</taxon>
        <taxon>malvids</taxon>
        <taxon>Malvales</taxon>
        <taxon>Malvaceae</taxon>
        <taxon>Malvoideae</taxon>
        <taxon>Gossypium</taxon>
    </lineage>
</organism>
<keyword evidence="4" id="KW-0812">Transmembrane</keyword>
<keyword evidence="9" id="KW-0325">Glycoprotein</keyword>